<dbReference type="AlphaFoldDB" id="A0A2I0UYH7"/>
<comment type="caution">
    <text evidence="2">The sequence shown here is derived from an EMBL/GenBank/DDBJ whole genome shotgun (WGS) entry which is preliminary data.</text>
</comment>
<dbReference type="EMBL" id="PDFK01000004">
    <property type="protein sequence ID" value="PKU51002.1"/>
    <property type="molecule type" value="Genomic_DNA"/>
</dbReference>
<dbReference type="Proteomes" id="UP000234956">
    <property type="component" value="Unassembled WGS sequence"/>
</dbReference>
<protein>
    <submittedName>
        <fullName evidence="2">Uncharacterized protein</fullName>
    </submittedName>
</protein>
<feature type="transmembrane region" description="Helical" evidence="1">
    <location>
        <begin position="7"/>
        <end position="29"/>
    </location>
</feature>
<keyword evidence="1" id="KW-0812">Transmembrane</keyword>
<dbReference type="RefSeq" id="WP_058844946.1">
    <property type="nucleotide sequence ID" value="NZ_JAZBNI010000016.1"/>
</dbReference>
<evidence type="ECO:0000313" key="3">
    <source>
        <dbReference type="Proteomes" id="UP000234956"/>
    </source>
</evidence>
<accession>A0A2I0UYH7</accession>
<evidence type="ECO:0000256" key="1">
    <source>
        <dbReference type="SAM" id="Phobius"/>
    </source>
</evidence>
<reference evidence="2 3" key="1">
    <citation type="submission" date="2017-10" db="EMBL/GenBank/DDBJ databases">
        <title>Draft genome of Lysinibacillus fusiformis strain Juneja, a laboratory-derived pathogen of Drosophila melanogaster.</title>
        <authorList>
            <person name="Smith B.R."/>
            <person name="Unckless R.L."/>
        </authorList>
    </citation>
    <scope>NUCLEOTIDE SEQUENCE [LARGE SCALE GENOMIC DNA]</scope>
    <source>
        <strain evidence="2 3">Juneja</strain>
    </source>
</reference>
<gene>
    <name evidence="2" type="ORF">CRI88_15105</name>
</gene>
<keyword evidence="1" id="KW-1133">Transmembrane helix</keyword>
<name>A0A2I0UYH7_9BACI</name>
<feature type="transmembrane region" description="Helical" evidence="1">
    <location>
        <begin position="106"/>
        <end position="128"/>
    </location>
</feature>
<feature type="transmembrane region" description="Helical" evidence="1">
    <location>
        <begin position="35"/>
        <end position="55"/>
    </location>
</feature>
<proteinExistence type="predicted"/>
<evidence type="ECO:0000313" key="2">
    <source>
        <dbReference type="EMBL" id="PKU51002.1"/>
    </source>
</evidence>
<organism evidence="2 3">
    <name type="scientific">Lysinibacillus fusiformis</name>
    <dbReference type="NCBI Taxonomy" id="28031"/>
    <lineage>
        <taxon>Bacteria</taxon>
        <taxon>Bacillati</taxon>
        <taxon>Bacillota</taxon>
        <taxon>Bacilli</taxon>
        <taxon>Bacillales</taxon>
        <taxon>Bacillaceae</taxon>
        <taxon>Lysinibacillus</taxon>
    </lineage>
</organism>
<sequence>MTRIQLLSVITVNLILLPVIQLSYNLFFITTIAESMFQLLLFPLLILLLNLALWCCRLKIASSIHWIFIYVGQGTALACYFVLHYWQLEPYPDMPPGEAAFDLCMITFFIGVWQLIALLLVNVSTLVITKIGMSLKKLDRLKSHC</sequence>
<feature type="transmembrane region" description="Helical" evidence="1">
    <location>
        <begin position="67"/>
        <end position="86"/>
    </location>
</feature>
<keyword evidence="1" id="KW-0472">Membrane</keyword>